<dbReference type="AlphaFoldDB" id="A0A8C5JHF8"/>
<evidence type="ECO:0000313" key="1">
    <source>
        <dbReference type="Ensembl" id="ENSJHYP00000017508.1"/>
    </source>
</evidence>
<protein>
    <submittedName>
        <fullName evidence="1">Uncharacterized protein</fullName>
    </submittedName>
</protein>
<evidence type="ECO:0000313" key="2">
    <source>
        <dbReference type="Proteomes" id="UP000694408"/>
    </source>
</evidence>
<reference evidence="1" key="1">
    <citation type="submission" date="2025-08" db="UniProtKB">
        <authorList>
            <consortium name="Ensembl"/>
        </authorList>
    </citation>
    <scope>IDENTIFICATION</scope>
</reference>
<dbReference type="Proteomes" id="UP000694408">
    <property type="component" value="Unplaced"/>
</dbReference>
<dbReference type="Ensembl" id="ENSJHYT00000021151.1">
    <property type="protein sequence ID" value="ENSJHYP00000017508.1"/>
    <property type="gene ID" value="ENSJHYG00000013364.1"/>
</dbReference>
<reference evidence="1" key="2">
    <citation type="submission" date="2025-09" db="UniProtKB">
        <authorList>
            <consortium name="Ensembl"/>
        </authorList>
    </citation>
    <scope>IDENTIFICATION</scope>
</reference>
<keyword evidence="2" id="KW-1185">Reference proteome</keyword>
<name>A0A8C5JHF8_JUNHY</name>
<proteinExistence type="predicted"/>
<sequence>WIVLISTSTYDIYPLLRKNSSTPKKCFYFLYPTNWFWGKQQCGVCCSSFPCAGSRLWLRPMDTGRFGLVWFVLLQGVSWACRAGRDVARAHPTPASAAILPWRPRPGILPCQPAVPLLGMGQGVSEGWRAVSCLVPAPGSSEHSSGRPLPPDACLTSGEPLTLSVLRHNKDTTKYISDIVPSAT</sequence>
<organism evidence="1 2">
    <name type="scientific">Junco hyemalis</name>
    <name type="common">Dark-eyed junco</name>
    <dbReference type="NCBI Taxonomy" id="40217"/>
    <lineage>
        <taxon>Eukaryota</taxon>
        <taxon>Metazoa</taxon>
        <taxon>Chordata</taxon>
        <taxon>Craniata</taxon>
        <taxon>Vertebrata</taxon>
        <taxon>Euteleostomi</taxon>
        <taxon>Archelosauria</taxon>
        <taxon>Archosauria</taxon>
        <taxon>Dinosauria</taxon>
        <taxon>Saurischia</taxon>
        <taxon>Theropoda</taxon>
        <taxon>Coelurosauria</taxon>
        <taxon>Aves</taxon>
        <taxon>Neognathae</taxon>
        <taxon>Neoaves</taxon>
        <taxon>Telluraves</taxon>
        <taxon>Australaves</taxon>
        <taxon>Passeriformes</taxon>
        <taxon>Passerellidae</taxon>
        <taxon>Junco</taxon>
    </lineage>
</organism>
<accession>A0A8C5JHF8</accession>